<evidence type="ECO:0000313" key="5">
    <source>
        <dbReference type="Proteomes" id="UP001501563"/>
    </source>
</evidence>
<dbReference type="InterPro" id="IPR036457">
    <property type="entry name" value="PPM-type-like_dom_sf"/>
</dbReference>
<dbReference type="SUPFAM" id="SSF81606">
    <property type="entry name" value="PP2C-like"/>
    <property type="match status" value="1"/>
</dbReference>
<accession>A0ABP7JYU9</accession>
<proteinExistence type="predicted"/>
<dbReference type="RefSeq" id="WP_345547861.1">
    <property type="nucleotide sequence ID" value="NZ_BAAAZA010000006.1"/>
</dbReference>
<name>A0ABP7JYU9_9ACTN</name>
<dbReference type="Gene3D" id="3.60.40.10">
    <property type="entry name" value="PPM-type phosphatase domain"/>
    <property type="match status" value="1"/>
</dbReference>
<keyword evidence="1" id="KW-0378">Hydrolase</keyword>
<evidence type="ECO:0000256" key="2">
    <source>
        <dbReference type="SAM" id="Phobius"/>
    </source>
</evidence>
<sequence length="420" mass="44308">MDLDSTFHRTPHGTGAGLVQHRAGIPGIQGRHLRRGLRGRGPTSTAGRLYIGGTAVSLIAAITLAASFVPMVVHLSPLLVAAPTFTAAFARVRFTVGIALLACAATVVIDTHDTLLRSPILAVHIGALLAVSSFVVAARALHDRDLRELTQVRAVSQAAQQVLLRPIPSRLGPVSIACEYRAAAEHAMVGGDLYAAARTGTATRILIGDVRGKGLAAIEDTSAVLGAFREAAPEHATLPELVAALERSVRRHLAELAACDPEAGERFITALVVEIPDRGGVARVVSCGHPPPLLRHDGRVRVLEALRPAPPLGLAHTDPGAYHLESVPFAPGDTLLLYTDGVIEARDADGGFYPILDRAAAWTWESPDGLLRHISRDLDTYTGGYLDDDLAMVAVRWGRAPGAVGDPCFSRPSVADEALT</sequence>
<keyword evidence="2" id="KW-0812">Transmembrane</keyword>
<dbReference type="EMBL" id="BAAAZA010000006">
    <property type="protein sequence ID" value="GAA3860011.1"/>
    <property type="molecule type" value="Genomic_DNA"/>
</dbReference>
<evidence type="ECO:0000259" key="3">
    <source>
        <dbReference type="SMART" id="SM00331"/>
    </source>
</evidence>
<dbReference type="PANTHER" id="PTHR43156">
    <property type="entry name" value="STAGE II SPORULATION PROTEIN E-RELATED"/>
    <property type="match status" value="1"/>
</dbReference>
<keyword evidence="2" id="KW-1133">Transmembrane helix</keyword>
<dbReference type="InterPro" id="IPR052016">
    <property type="entry name" value="Bact_Sigma-Reg"/>
</dbReference>
<protein>
    <submittedName>
        <fullName evidence="4">PP2C family protein-serine/threonine phosphatase</fullName>
    </submittedName>
</protein>
<gene>
    <name evidence="4" type="ORF">GCM10022207_24560</name>
</gene>
<reference evidence="5" key="1">
    <citation type="journal article" date="2019" name="Int. J. Syst. Evol. Microbiol.">
        <title>The Global Catalogue of Microorganisms (GCM) 10K type strain sequencing project: providing services to taxonomists for standard genome sequencing and annotation.</title>
        <authorList>
            <consortium name="The Broad Institute Genomics Platform"/>
            <consortium name="The Broad Institute Genome Sequencing Center for Infectious Disease"/>
            <person name="Wu L."/>
            <person name="Ma J."/>
        </authorList>
    </citation>
    <scope>NUCLEOTIDE SEQUENCE [LARGE SCALE GENOMIC DNA]</scope>
    <source>
        <strain evidence="5">JCM 16578</strain>
    </source>
</reference>
<feature type="transmembrane region" description="Helical" evidence="2">
    <location>
        <begin position="121"/>
        <end position="141"/>
    </location>
</feature>
<dbReference type="Pfam" id="PF07228">
    <property type="entry name" value="SpoIIE"/>
    <property type="match status" value="1"/>
</dbReference>
<organism evidence="4 5">
    <name type="scientific">Streptomyces lannensis</name>
    <dbReference type="NCBI Taxonomy" id="766498"/>
    <lineage>
        <taxon>Bacteria</taxon>
        <taxon>Bacillati</taxon>
        <taxon>Actinomycetota</taxon>
        <taxon>Actinomycetes</taxon>
        <taxon>Kitasatosporales</taxon>
        <taxon>Streptomycetaceae</taxon>
        <taxon>Streptomyces</taxon>
    </lineage>
</organism>
<feature type="transmembrane region" description="Helical" evidence="2">
    <location>
        <begin position="49"/>
        <end position="73"/>
    </location>
</feature>
<comment type="caution">
    <text evidence="4">The sequence shown here is derived from an EMBL/GenBank/DDBJ whole genome shotgun (WGS) entry which is preliminary data.</text>
</comment>
<dbReference type="SMART" id="SM00331">
    <property type="entry name" value="PP2C_SIG"/>
    <property type="match status" value="1"/>
</dbReference>
<feature type="transmembrane region" description="Helical" evidence="2">
    <location>
        <begin position="85"/>
        <end position="109"/>
    </location>
</feature>
<evidence type="ECO:0000256" key="1">
    <source>
        <dbReference type="ARBA" id="ARBA00022801"/>
    </source>
</evidence>
<dbReference type="Proteomes" id="UP001501563">
    <property type="component" value="Unassembled WGS sequence"/>
</dbReference>
<evidence type="ECO:0000313" key="4">
    <source>
        <dbReference type="EMBL" id="GAA3860011.1"/>
    </source>
</evidence>
<feature type="domain" description="PPM-type phosphatase" evidence="3">
    <location>
        <begin position="175"/>
        <end position="397"/>
    </location>
</feature>
<dbReference type="PANTHER" id="PTHR43156:SF2">
    <property type="entry name" value="STAGE II SPORULATION PROTEIN E"/>
    <property type="match status" value="1"/>
</dbReference>
<keyword evidence="5" id="KW-1185">Reference proteome</keyword>
<keyword evidence="2" id="KW-0472">Membrane</keyword>
<dbReference type="InterPro" id="IPR001932">
    <property type="entry name" value="PPM-type_phosphatase-like_dom"/>
</dbReference>